<dbReference type="AlphaFoldDB" id="A0A919D4V8"/>
<reference evidence="1" key="2">
    <citation type="submission" date="2020-09" db="EMBL/GenBank/DDBJ databases">
        <authorList>
            <person name="Sun Q."/>
            <person name="Ohkuma M."/>
        </authorList>
    </citation>
    <scope>NUCLEOTIDE SEQUENCE</scope>
    <source>
        <strain evidence="1">JCM 4714</strain>
    </source>
</reference>
<accession>A0A919D4V8</accession>
<name>A0A919D4V8_9ACTN</name>
<proteinExistence type="predicted"/>
<dbReference type="Proteomes" id="UP000655443">
    <property type="component" value="Unassembled WGS sequence"/>
</dbReference>
<organism evidence="1 2">
    <name type="scientific">Streptomyces alanosinicus</name>
    <dbReference type="NCBI Taxonomy" id="68171"/>
    <lineage>
        <taxon>Bacteria</taxon>
        <taxon>Bacillati</taxon>
        <taxon>Actinomycetota</taxon>
        <taxon>Actinomycetes</taxon>
        <taxon>Kitasatosporales</taxon>
        <taxon>Streptomycetaceae</taxon>
        <taxon>Streptomyces</taxon>
    </lineage>
</organism>
<comment type="caution">
    <text evidence="1">The sequence shown here is derived from an EMBL/GenBank/DDBJ whole genome shotgun (WGS) entry which is preliminary data.</text>
</comment>
<evidence type="ECO:0000313" key="2">
    <source>
        <dbReference type="Proteomes" id="UP000655443"/>
    </source>
</evidence>
<dbReference type="RefSeq" id="WP_189957373.1">
    <property type="nucleotide sequence ID" value="NZ_BMVG01000024.1"/>
</dbReference>
<evidence type="ECO:0000313" key="1">
    <source>
        <dbReference type="EMBL" id="GHE10539.1"/>
    </source>
</evidence>
<sequence>MTSELELLPHIGAGPFRLGMSVEAARGVLREWELFRTVASDVAPGQIVLTHDGPRLDLVLGFTCGALSGVELFRFEDEEADVRVLLEGLDVFRTPSEDLCRQLAKRGHTVEENDLGFDALPELNMILASRNGPDGSTADEGDGGGEDVSRYYDYVLLADWI</sequence>
<keyword evidence="2" id="KW-1185">Reference proteome</keyword>
<protein>
    <submittedName>
        <fullName evidence="1">Uncharacterized protein</fullName>
    </submittedName>
</protein>
<gene>
    <name evidence="1" type="ORF">GCM10010339_67010</name>
</gene>
<reference evidence="1" key="1">
    <citation type="journal article" date="2014" name="Int. J. Syst. Evol. Microbiol.">
        <title>Complete genome sequence of Corynebacterium casei LMG S-19264T (=DSM 44701T), isolated from a smear-ripened cheese.</title>
        <authorList>
            <consortium name="US DOE Joint Genome Institute (JGI-PGF)"/>
            <person name="Walter F."/>
            <person name="Albersmeier A."/>
            <person name="Kalinowski J."/>
            <person name="Ruckert C."/>
        </authorList>
    </citation>
    <scope>NUCLEOTIDE SEQUENCE</scope>
    <source>
        <strain evidence="1">JCM 4714</strain>
    </source>
</reference>
<dbReference type="EMBL" id="BMVG01000024">
    <property type="protein sequence ID" value="GHE10539.1"/>
    <property type="molecule type" value="Genomic_DNA"/>
</dbReference>